<feature type="region of interest" description="Disordered" evidence="1">
    <location>
        <begin position="1"/>
        <end position="116"/>
    </location>
</feature>
<feature type="region of interest" description="Disordered" evidence="1">
    <location>
        <begin position="290"/>
        <end position="319"/>
    </location>
</feature>
<feature type="region of interest" description="Disordered" evidence="1">
    <location>
        <begin position="174"/>
        <end position="193"/>
    </location>
</feature>
<comment type="caution">
    <text evidence="2">The sequence shown here is derived from an EMBL/GenBank/DDBJ whole genome shotgun (WGS) entry which is preliminary data.</text>
</comment>
<reference evidence="3" key="1">
    <citation type="journal article" date="2023" name="Mol. Phylogenet. Evol.">
        <title>Genome-scale phylogeny and comparative genomics of the fungal order Sordariales.</title>
        <authorList>
            <person name="Hensen N."/>
            <person name="Bonometti L."/>
            <person name="Westerberg I."/>
            <person name="Brannstrom I.O."/>
            <person name="Guillou S."/>
            <person name="Cros-Aarteil S."/>
            <person name="Calhoun S."/>
            <person name="Haridas S."/>
            <person name="Kuo A."/>
            <person name="Mondo S."/>
            <person name="Pangilinan J."/>
            <person name="Riley R."/>
            <person name="LaButti K."/>
            <person name="Andreopoulos B."/>
            <person name="Lipzen A."/>
            <person name="Chen C."/>
            <person name="Yan M."/>
            <person name="Daum C."/>
            <person name="Ng V."/>
            <person name="Clum A."/>
            <person name="Steindorff A."/>
            <person name="Ohm R.A."/>
            <person name="Martin F."/>
            <person name="Silar P."/>
            <person name="Natvig D.O."/>
            <person name="Lalanne C."/>
            <person name="Gautier V."/>
            <person name="Ament-Velasquez S.L."/>
            <person name="Kruys A."/>
            <person name="Hutchinson M.I."/>
            <person name="Powell A.J."/>
            <person name="Barry K."/>
            <person name="Miller A.N."/>
            <person name="Grigoriev I.V."/>
            <person name="Debuchy R."/>
            <person name="Gladieux P."/>
            <person name="Hiltunen Thoren M."/>
            <person name="Johannesson H."/>
        </authorList>
    </citation>
    <scope>NUCLEOTIDE SEQUENCE [LARGE SCALE GENOMIC DNA]</scope>
    <source>
        <strain evidence="3">CBS 340.73</strain>
    </source>
</reference>
<feature type="compositionally biased region" description="Basic and acidic residues" evidence="1">
    <location>
        <begin position="308"/>
        <end position="319"/>
    </location>
</feature>
<accession>A0AAN6N8B9</accession>
<feature type="compositionally biased region" description="Basic and acidic residues" evidence="1">
    <location>
        <begin position="174"/>
        <end position="185"/>
    </location>
</feature>
<feature type="region of interest" description="Disordered" evidence="1">
    <location>
        <begin position="211"/>
        <end position="230"/>
    </location>
</feature>
<sequence>MHFQSPTLHMTTSKLRFPYFPSARRRSSAQESDSATAAAPSPSPTTTTDSMAANWHNRPSPLPASYSQDGPSSWPPRPSFDGSDAIHHLSPPPPPAFSEQERRHSSSGSAAADNDDLPMHVKDAIFMRQMRQAKPLSITPATFLAAGLCDRDKDAINVHYALVKAGILVNNHHDEKEKKEKKKDGSSVNHYKNWHSTPELLDVNTGRTVVAGEEEEEEDEDDDDDDDEFLPVTNKISSALAKQARVLSMAAVKELVKLLFYWEEEVRRWRAREMDEVALQRALDQYLSDRQALDNNSEGGDGMFSNSEEEKREERDRLDTMAGEVRIRIQAVRLRRRVPPSRRRDCVEDQLPRYTT</sequence>
<name>A0AAN6N8B9_9PEZI</name>
<dbReference type="EMBL" id="MU853809">
    <property type="protein sequence ID" value="KAK3939593.1"/>
    <property type="molecule type" value="Genomic_DNA"/>
</dbReference>
<feature type="compositionally biased region" description="Polar residues" evidence="1">
    <location>
        <begin position="1"/>
        <end position="14"/>
    </location>
</feature>
<evidence type="ECO:0000313" key="2">
    <source>
        <dbReference type="EMBL" id="KAK3939593.1"/>
    </source>
</evidence>
<dbReference type="AlphaFoldDB" id="A0AAN6N8B9"/>
<feature type="compositionally biased region" description="Low complexity" evidence="1">
    <location>
        <begin position="32"/>
        <end position="53"/>
    </location>
</feature>
<keyword evidence="3" id="KW-1185">Reference proteome</keyword>
<dbReference type="Proteomes" id="UP001303473">
    <property type="component" value="Unassembled WGS sequence"/>
</dbReference>
<feature type="compositionally biased region" description="Basic and acidic residues" evidence="1">
    <location>
        <begin position="342"/>
        <end position="356"/>
    </location>
</feature>
<feature type="region of interest" description="Disordered" evidence="1">
    <location>
        <begin position="337"/>
        <end position="356"/>
    </location>
</feature>
<organism evidence="2 3">
    <name type="scientific">Diplogelasinospora grovesii</name>
    <dbReference type="NCBI Taxonomy" id="303347"/>
    <lineage>
        <taxon>Eukaryota</taxon>
        <taxon>Fungi</taxon>
        <taxon>Dikarya</taxon>
        <taxon>Ascomycota</taxon>
        <taxon>Pezizomycotina</taxon>
        <taxon>Sordariomycetes</taxon>
        <taxon>Sordariomycetidae</taxon>
        <taxon>Sordariales</taxon>
        <taxon>Diplogelasinosporaceae</taxon>
        <taxon>Diplogelasinospora</taxon>
    </lineage>
</organism>
<feature type="compositionally biased region" description="Acidic residues" evidence="1">
    <location>
        <begin position="212"/>
        <end position="229"/>
    </location>
</feature>
<gene>
    <name evidence="2" type="ORF">QBC46DRAFT_144430</name>
</gene>
<evidence type="ECO:0000256" key="1">
    <source>
        <dbReference type="SAM" id="MobiDB-lite"/>
    </source>
</evidence>
<evidence type="ECO:0000313" key="3">
    <source>
        <dbReference type="Proteomes" id="UP001303473"/>
    </source>
</evidence>
<protein>
    <submittedName>
        <fullName evidence="2">Uncharacterized protein</fullName>
    </submittedName>
</protein>
<proteinExistence type="predicted"/>